<dbReference type="AlphaFoldDB" id="A0A5S9MIG3"/>
<evidence type="ECO:0000256" key="1">
    <source>
        <dbReference type="ARBA" id="ARBA00004141"/>
    </source>
</evidence>
<proteinExistence type="predicted"/>
<dbReference type="EMBL" id="AP021906">
    <property type="protein sequence ID" value="BBP91406.1"/>
    <property type="molecule type" value="Genomic_DNA"/>
</dbReference>
<feature type="transmembrane region" description="Helical" evidence="5">
    <location>
        <begin position="12"/>
        <end position="32"/>
    </location>
</feature>
<reference evidence="6 7" key="1">
    <citation type="submission" date="2019-12" db="EMBL/GenBank/DDBJ databases">
        <title>Full genome sequence of a Bacillus safensis strain isolated from commercially available natto in Indonesia.</title>
        <authorList>
            <person name="Yoshida M."/>
            <person name="Uomi M."/>
            <person name="Waturangi D."/>
            <person name="Ekaputri J.J."/>
            <person name="Setiamarga D.H.E."/>
        </authorList>
    </citation>
    <scope>NUCLEOTIDE SEQUENCE [LARGE SCALE GENOMIC DNA]</scope>
    <source>
        <strain evidence="6 7">IDN1</strain>
    </source>
</reference>
<keyword evidence="2 5" id="KW-0812">Transmembrane</keyword>
<evidence type="ECO:0000256" key="3">
    <source>
        <dbReference type="ARBA" id="ARBA00022989"/>
    </source>
</evidence>
<dbReference type="InterPro" id="IPR003825">
    <property type="entry name" value="Colicin-V_CvpA"/>
</dbReference>
<dbReference type="Pfam" id="PF02674">
    <property type="entry name" value="Colicin_V"/>
    <property type="match status" value="1"/>
</dbReference>
<evidence type="ECO:0000256" key="4">
    <source>
        <dbReference type="ARBA" id="ARBA00023136"/>
    </source>
</evidence>
<evidence type="ECO:0000256" key="2">
    <source>
        <dbReference type="ARBA" id="ARBA00022692"/>
    </source>
</evidence>
<dbReference type="GO" id="GO:0016020">
    <property type="term" value="C:membrane"/>
    <property type="evidence" value="ECO:0007669"/>
    <property type="project" value="UniProtKB-SubCell"/>
</dbReference>
<organism evidence="6 7">
    <name type="scientific">Bacillus safensis</name>
    <dbReference type="NCBI Taxonomy" id="561879"/>
    <lineage>
        <taxon>Bacteria</taxon>
        <taxon>Bacillati</taxon>
        <taxon>Bacillota</taxon>
        <taxon>Bacilli</taxon>
        <taxon>Bacillales</taxon>
        <taxon>Bacillaceae</taxon>
        <taxon>Bacillus</taxon>
    </lineage>
</organism>
<evidence type="ECO:0000313" key="6">
    <source>
        <dbReference type="EMBL" id="BBP91406.1"/>
    </source>
</evidence>
<feature type="transmembrane region" description="Helical" evidence="5">
    <location>
        <begin position="104"/>
        <end position="129"/>
    </location>
</feature>
<keyword evidence="4 5" id="KW-0472">Membrane</keyword>
<sequence>MGTLVGLKRGFILQFIKLISFVVSILVASMFYQSLAPQLTWIPAPNFSGGQPQLAFFSGNLETAYYNTIAFIILFILTKILLAIIGGLLTTIASIPVIKQVNKLLGGVFLGFLETYLFVFILLFVAALLPVDALQTMMSKSMLADVIVNNTPYLSGLVKDLWSTYGFKKTSPFLEKFFLIT</sequence>
<dbReference type="PANTHER" id="PTHR37306">
    <property type="entry name" value="COLICIN V PRODUCTION PROTEIN"/>
    <property type="match status" value="1"/>
</dbReference>
<comment type="subcellular location">
    <subcellularLocation>
        <location evidence="1">Membrane</location>
        <topology evidence="1">Multi-pass membrane protein</topology>
    </subcellularLocation>
</comment>
<dbReference type="PANTHER" id="PTHR37306:SF1">
    <property type="entry name" value="COLICIN V PRODUCTION PROTEIN"/>
    <property type="match status" value="1"/>
</dbReference>
<protein>
    <submittedName>
        <fullName evidence="6">Putative transmembrane protein YshB</fullName>
    </submittedName>
</protein>
<dbReference type="GO" id="GO:0009403">
    <property type="term" value="P:toxin biosynthetic process"/>
    <property type="evidence" value="ECO:0007669"/>
    <property type="project" value="InterPro"/>
</dbReference>
<evidence type="ECO:0000256" key="5">
    <source>
        <dbReference type="SAM" id="Phobius"/>
    </source>
</evidence>
<feature type="transmembrane region" description="Helical" evidence="5">
    <location>
        <begin position="64"/>
        <end position="92"/>
    </location>
</feature>
<dbReference type="Proteomes" id="UP000464658">
    <property type="component" value="Chromosome"/>
</dbReference>
<accession>A0A5S9MIG3</accession>
<keyword evidence="3 5" id="KW-1133">Transmembrane helix</keyword>
<gene>
    <name evidence="6" type="primary">yshB</name>
    <name evidence="6" type="ORF">BsIDN1_50240</name>
</gene>
<evidence type="ECO:0000313" key="7">
    <source>
        <dbReference type="Proteomes" id="UP000464658"/>
    </source>
</evidence>
<name>A0A5S9MIG3_BACIA</name>